<evidence type="ECO:0000313" key="5">
    <source>
        <dbReference type="Proteomes" id="UP000177215"/>
    </source>
</evidence>
<dbReference type="STRING" id="1798515.A3B35_00825"/>
<dbReference type="PANTHER" id="PTHR43793:SF1">
    <property type="entry name" value="FAD SYNTHASE"/>
    <property type="match status" value="1"/>
</dbReference>
<evidence type="ECO:0000259" key="3">
    <source>
        <dbReference type="Pfam" id="PF01467"/>
    </source>
</evidence>
<keyword evidence="1" id="KW-0808">Transferase</keyword>
<reference evidence="4 5" key="1">
    <citation type="journal article" date="2016" name="Nat. Commun.">
        <title>Thousands of microbial genomes shed light on interconnected biogeochemical processes in an aquifer system.</title>
        <authorList>
            <person name="Anantharaman K."/>
            <person name="Brown C.T."/>
            <person name="Hug L.A."/>
            <person name="Sharon I."/>
            <person name="Castelle C.J."/>
            <person name="Probst A.J."/>
            <person name="Thomas B.C."/>
            <person name="Singh A."/>
            <person name="Wilkins M.J."/>
            <person name="Karaoz U."/>
            <person name="Brodie E.L."/>
            <person name="Williams K.H."/>
            <person name="Hubbard S.S."/>
            <person name="Banfield J.F."/>
        </authorList>
    </citation>
    <scope>NUCLEOTIDE SEQUENCE [LARGE SCALE GENOMIC DNA]</scope>
</reference>
<organism evidence="4 5">
    <name type="scientific">Candidatus Kaiserbacteria bacterium RIFCSPLOWO2_01_FULL_54_24</name>
    <dbReference type="NCBI Taxonomy" id="1798515"/>
    <lineage>
        <taxon>Bacteria</taxon>
        <taxon>Candidatus Kaiseribacteriota</taxon>
    </lineage>
</organism>
<evidence type="ECO:0000313" key="4">
    <source>
        <dbReference type="EMBL" id="OGG76931.1"/>
    </source>
</evidence>
<feature type="domain" description="Cytidyltransferase-like" evidence="3">
    <location>
        <begin position="9"/>
        <end position="105"/>
    </location>
</feature>
<protein>
    <recommendedName>
        <fullName evidence="3">Cytidyltransferase-like domain-containing protein</fullName>
    </recommendedName>
</protein>
<dbReference type="Proteomes" id="UP000177215">
    <property type="component" value="Unassembled WGS sequence"/>
</dbReference>
<dbReference type="AlphaFoldDB" id="A0A1F6ETI1"/>
<evidence type="ECO:0000256" key="1">
    <source>
        <dbReference type="ARBA" id="ARBA00022679"/>
    </source>
</evidence>
<dbReference type="InterPro" id="IPR050385">
    <property type="entry name" value="Archaeal_FAD_synthase"/>
</dbReference>
<name>A0A1F6ETI1_9BACT</name>
<dbReference type="EMBL" id="MFMC01000031">
    <property type="protein sequence ID" value="OGG76931.1"/>
    <property type="molecule type" value="Genomic_DNA"/>
</dbReference>
<dbReference type="SUPFAM" id="SSF52374">
    <property type="entry name" value="Nucleotidylyl transferase"/>
    <property type="match status" value="1"/>
</dbReference>
<dbReference type="Pfam" id="PF01467">
    <property type="entry name" value="CTP_transf_like"/>
    <property type="match status" value="1"/>
</dbReference>
<dbReference type="Gene3D" id="3.40.50.620">
    <property type="entry name" value="HUPs"/>
    <property type="match status" value="1"/>
</dbReference>
<comment type="caution">
    <text evidence="4">The sequence shown here is derived from an EMBL/GenBank/DDBJ whole genome shotgun (WGS) entry which is preliminary data.</text>
</comment>
<proteinExistence type="predicted"/>
<dbReference type="NCBIfam" id="TIGR00125">
    <property type="entry name" value="cyt_tran_rel"/>
    <property type="match status" value="1"/>
</dbReference>
<keyword evidence="2" id="KW-0548">Nucleotidyltransferase</keyword>
<dbReference type="GO" id="GO:0016779">
    <property type="term" value="F:nucleotidyltransferase activity"/>
    <property type="evidence" value="ECO:0007669"/>
    <property type="project" value="UniProtKB-KW"/>
</dbReference>
<dbReference type="InterPro" id="IPR014729">
    <property type="entry name" value="Rossmann-like_a/b/a_fold"/>
</dbReference>
<dbReference type="InterPro" id="IPR004821">
    <property type="entry name" value="Cyt_trans-like"/>
</dbReference>
<evidence type="ECO:0000256" key="2">
    <source>
        <dbReference type="ARBA" id="ARBA00022695"/>
    </source>
</evidence>
<dbReference type="PANTHER" id="PTHR43793">
    <property type="entry name" value="FAD SYNTHASE"/>
    <property type="match status" value="1"/>
</dbReference>
<accession>A0A1F6ETI1</accession>
<sequence>MKDGKKVGVTVGAFDLCHAGHVLMFKEAKEVCDYLIVGLHSDPTIDRPEKNQPIMSLKERRIILEGIKYIDEIFEYDTEAQLYEILKENKYGFDVRIIGADWKRKPYTGHDLPIEMYFNTRDHGFSTTELRRRIYEAEKANGGS</sequence>
<gene>
    <name evidence="4" type="ORF">A3B35_00825</name>
</gene>